<keyword evidence="2" id="KW-1134">Transmembrane beta strand</keyword>
<protein>
    <submittedName>
        <fullName evidence="3">Efflux transporter outer membrane subunit</fullName>
    </submittedName>
</protein>
<dbReference type="Gene3D" id="2.20.200.10">
    <property type="entry name" value="Outer membrane efflux proteins (OEP)"/>
    <property type="match status" value="1"/>
</dbReference>
<dbReference type="AlphaFoldDB" id="A0A6I3S4F4"/>
<dbReference type="InterPro" id="IPR003423">
    <property type="entry name" value="OMP_efflux"/>
</dbReference>
<name>A0A6I3S4F4_9BURK</name>
<comment type="caution">
    <text evidence="3">The sequence shown here is derived from an EMBL/GenBank/DDBJ whole genome shotgun (WGS) entry which is preliminary data.</text>
</comment>
<organism evidence="3 4">
    <name type="scientific">Parasutterella excrementihominis</name>
    <dbReference type="NCBI Taxonomy" id="487175"/>
    <lineage>
        <taxon>Bacteria</taxon>
        <taxon>Pseudomonadati</taxon>
        <taxon>Pseudomonadota</taxon>
        <taxon>Betaproteobacteria</taxon>
        <taxon>Burkholderiales</taxon>
        <taxon>Sutterellaceae</taxon>
        <taxon>Parasutterella</taxon>
    </lineage>
</organism>
<evidence type="ECO:0000313" key="4">
    <source>
        <dbReference type="Proteomes" id="UP000462362"/>
    </source>
</evidence>
<keyword evidence="2" id="KW-0564">Palmitate</keyword>
<keyword evidence="2" id="KW-0812">Transmembrane</keyword>
<dbReference type="RefSeq" id="WP_155167896.1">
    <property type="nucleotide sequence ID" value="NZ_WNCA01000003.1"/>
</dbReference>
<dbReference type="PROSITE" id="PS51257">
    <property type="entry name" value="PROKAR_LIPOPROTEIN"/>
    <property type="match status" value="1"/>
</dbReference>
<proteinExistence type="inferred from homology"/>
<dbReference type="Pfam" id="PF02321">
    <property type="entry name" value="OEP"/>
    <property type="match status" value="2"/>
</dbReference>
<dbReference type="PANTHER" id="PTHR30203">
    <property type="entry name" value="OUTER MEMBRANE CATION EFFLUX PROTEIN"/>
    <property type="match status" value="1"/>
</dbReference>
<comment type="subcellular location">
    <subcellularLocation>
        <location evidence="2">Cell membrane</location>
        <topology evidence="2">Lipid-anchor</topology>
    </subcellularLocation>
</comment>
<reference evidence="3 4" key="1">
    <citation type="journal article" date="2019" name="Nat. Med.">
        <title>A library of human gut bacterial isolates paired with longitudinal multiomics data enables mechanistic microbiome research.</title>
        <authorList>
            <person name="Poyet M."/>
            <person name="Groussin M."/>
            <person name="Gibbons S.M."/>
            <person name="Avila-Pacheco J."/>
            <person name="Jiang X."/>
            <person name="Kearney S.M."/>
            <person name="Perrotta A.R."/>
            <person name="Berdy B."/>
            <person name="Zhao S."/>
            <person name="Lieberman T.D."/>
            <person name="Swanson P.K."/>
            <person name="Smith M."/>
            <person name="Roesemann S."/>
            <person name="Alexander J.E."/>
            <person name="Rich S.A."/>
            <person name="Livny J."/>
            <person name="Vlamakis H."/>
            <person name="Clish C."/>
            <person name="Bullock K."/>
            <person name="Deik A."/>
            <person name="Scott J."/>
            <person name="Pierce K.A."/>
            <person name="Xavier R.J."/>
            <person name="Alm E.J."/>
        </authorList>
    </citation>
    <scope>NUCLEOTIDE SEQUENCE [LARGE SCALE GENOMIC DNA]</scope>
    <source>
        <strain evidence="3 4">BIOML-A2</strain>
    </source>
</reference>
<dbReference type="EMBL" id="WNCL01000003">
    <property type="protein sequence ID" value="MTU42393.1"/>
    <property type="molecule type" value="Genomic_DNA"/>
</dbReference>
<keyword evidence="2" id="KW-0472">Membrane</keyword>
<dbReference type="GO" id="GO:0005886">
    <property type="term" value="C:plasma membrane"/>
    <property type="evidence" value="ECO:0007669"/>
    <property type="project" value="UniProtKB-SubCell"/>
</dbReference>
<evidence type="ECO:0000256" key="2">
    <source>
        <dbReference type="RuleBase" id="RU362097"/>
    </source>
</evidence>
<sequence>MRNSTGLILSLLFGVLSGCVSIPQFQITEQDKKVIPDQWSGSPALKATKAADLSEWWSTWSDPEIARLVAASQAANTDVRSAQENLRYAQALMTVANAGLFPTLDGNYRASRSHSLGHGSNAFSIGLNVSWTIDAGGRFAASEAAFSDYLSSQASLGDVQTRIAAEVARAYVNMRLAQKRLDVAQENAKTQQEALDIANWRYLSGLVPSTDVDQARTSFEQTRASIPVYRAQVMQYRNLIARLIGTTPEAVNPTSTAPIPQPPRNLALNIPGETLRNRPAVRMAEAKVMSALARYAQAKSALFPSLSIGGSFGLSGSIMGQLGEWGTHNSNGFGSLTLPIFNAGSLMAQVEQRDAQAAQAKIDYEASLLTGVQDVEDALNKVWSQETRKKSLVVADESARNAATAARQNYSAGLQDFTVVLTTQRTLLTVQESLASVEAEIAQGYIDLYTALGGGWTVPQEFKNNDR</sequence>
<dbReference type="Gene3D" id="1.20.1600.10">
    <property type="entry name" value="Outer membrane efflux proteins (OEP)"/>
    <property type="match status" value="1"/>
</dbReference>
<dbReference type="InterPro" id="IPR010131">
    <property type="entry name" value="MdtP/NodT-like"/>
</dbReference>
<evidence type="ECO:0000256" key="1">
    <source>
        <dbReference type="ARBA" id="ARBA00007613"/>
    </source>
</evidence>
<dbReference type="NCBIfam" id="TIGR01845">
    <property type="entry name" value="outer_NodT"/>
    <property type="match status" value="1"/>
</dbReference>
<keyword evidence="2" id="KW-0449">Lipoprotein</keyword>
<evidence type="ECO:0000313" key="3">
    <source>
        <dbReference type="EMBL" id="MTU42393.1"/>
    </source>
</evidence>
<dbReference type="Proteomes" id="UP000462362">
    <property type="component" value="Unassembled WGS sequence"/>
</dbReference>
<accession>A0A6I3S4F4</accession>
<dbReference type="SUPFAM" id="SSF56954">
    <property type="entry name" value="Outer membrane efflux proteins (OEP)"/>
    <property type="match status" value="1"/>
</dbReference>
<dbReference type="GO" id="GO:0015562">
    <property type="term" value="F:efflux transmembrane transporter activity"/>
    <property type="evidence" value="ECO:0007669"/>
    <property type="project" value="InterPro"/>
</dbReference>
<comment type="similarity">
    <text evidence="1 2">Belongs to the outer membrane factor (OMF) (TC 1.B.17) family.</text>
</comment>
<gene>
    <name evidence="3" type="ORF">GMD42_01905</name>
</gene>